<dbReference type="InterPro" id="IPR011009">
    <property type="entry name" value="Kinase-like_dom_sf"/>
</dbReference>
<sequence>MRATLLEVAKAIQYIHSLGPVLGYEFYASDIYLDSDNHVKFLYPCFRLKDLCKGRVEYDGFGKVTSEDDIRNFGLLVYEVIFSKRSGEARPSEPEIPDNIWELIQWCCASDPKKRPTIDQVVHEMESWILLGQ</sequence>
<dbReference type="Proteomes" id="UP000054549">
    <property type="component" value="Unassembled WGS sequence"/>
</dbReference>
<evidence type="ECO:0008006" key="3">
    <source>
        <dbReference type="Google" id="ProtNLM"/>
    </source>
</evidence>
<dbReference type="EMBL" id="KN818338">
    <property type="protein sequence ID" value="KIL58449.1"/>
    <property type="molecule type" value="Genomic_DNA"/>
</dbReference>
<proteinExistence type="predicted"/>
<organism evidence="1 2">
    <name type="scientific">Amanita muscaria (strain Koide BX008)</name>
    <dbReference type="NCBI Taxonomy" id="946122"/>
    <lineage>
        <taxon>Eukaryota</taxon>
        <taxon>Fungi</taxon>
        <taxon>Dikarya</taxon>
        <taxon>Basidiomycota</taxon>
        <taxon>Agaricomycotina</taxon>
        <taxon>Agaricomycetes</taxon>
        <taxon>Agaricomycetidae</taxon>
        <taxon>Agaricales</taxon>
        <taxon>Pluteineae</taxon>
        <taxon>Amanitaceae</taxon>
        <taxon>Amanita</taxon>
    </lineage>
</organism>
<protein>
    <recommendedName>
        <fullName evidence="3">Protein kinase domain-containing protein</fullName>
    </recommendedName>
</protein>
<dbReference type="HOGENOM" id="CLU_087973_2_0_1"/>
<reference evidence="1 2" key="1">
    <citation type="submission" date="2014-04" db="EMBL/GenBank/DDBJ databases">
        <title>Evolutionary Origins and Diversification of the Mycorrhizal Mutualists.</title>
        <authorList>
            <consortium name="DOE Joint Genome Institute"/>
            <consortium name="Mycorrhizal Genomics Consortium"/>
            <person name="Kohler A."/>
            <person name="Kuo A."/>
            <person name="Nagy L.G."/>
            <person name="Floudas D."/>
            <person name="Copeland A."/>
            <person name="Barry K.W."/>
            <person name="Cichocki N."/>
            <person name="Veneault-Fourrey C."/>
            <person name="LaButti K."/>
            <person name="Lindquist E.A."/>
            <person name="Lipzen A."/>
            <person name="Lundell T."/>
            <person name="Morin E."/>
            <person name="Murat C."/>
            <person name="Riley R."/>
            <person name="Ohm R."/>
            <person name="Sun H."/>
            <person name="Tunlid A."/>
            <person name="Henrissat B."/>
            <person name="Grigoriev I.V."/>
            <person name="Hibbett D.S."/>
            <person name="Martin F."/>
        </authorList>
    </citation>
    <scope>NUCLEOTIDE SEQUENCE [LARGE SCALE GENOMIC DNA]</scope>
    <source>
        <strain evidence="1 2">Koide BX008</strain>
    </source>
</reference>
<dbReference type="SUPFAM" id="SSF56112">
    <property type="entry name" value="Protein kinase-like (PK-like)"/>
    <property type="match status" value="1"/>
</dbReference>
<evidence type="ECO:0000313" key="1">
    <source>
        <dbReference type="EMBL" id="KIL58449.1"/>
    </source>
</evidence>
<keyword evidence="2" id="KW-1185">Reference proteome</keyword>
<accession>A0A0C2SWG0</accession>
<name>A0A0C2SWG0_AMAMK</name>
<dbReference type="InParanoid" id="A0A0C2SWG0"/>
<dbReference type="Gene3D" id="1.10.510.10">
    <property type="entry name" value="Transferase(Phosphotransferase) domain 1"/>
    <property type="match status" value="1"/>
</dbReference>
<dbReference type="AlphaFoldDB" id="A0A0C2SWG0"/>
<evidence type="ECO:0000313" key="2">
    <source>
        <dbReference type="Proteomes" id="UP000054549"/>
    </source>
</evidence>
<dbReference type="OrthoDB" id="26722at2759"/>
<gene>
    <name evidence="1" type="ORF">M378DRAFT_170613</name>
</gene>